<dbReference type="Pfam" id="PF18856">
    <property type="entry name" value="baeRF_family12"/>
    <property type="match status" value="1"/>
</dbReference>
<evidence type="ECO:0000313" key="2">
    <source>
        <dbReference type="EMBL" id="QZD87429.1"/>
    </source>
</evidence>
<dbReference type="RefSeq" id="WP_221422967.1">
    <property type="nucleotide sequence ID" value="NZ_CP081297.1"/>
</dbReference>
<protein>
    <submittedName>
        <fullName evidence="2">Host attachment family protein</fullName>
    </submittedName>
</protein>
<name>A0ABX8ZEW4_9SPHN</name>
<organism evidence="2 3">
    <name type="scientific">Qipengyuania psychrotolerans</name>
    <dbReference type="NCBI Taxonomy" id="2867238"/>
    <lineage>
        <taxon>Bacteria</taxon>
        <taxon>Pseudomonadati</taxon>
        <taxon>Pseudomonadota</taxon>
        <taxon>Alphaproteobacteria</taxon>
        <taxon>Sphingomonadales</taxon>
        <taxon>Erythrobacteraceae</taxon>
        <taxon>Qipengyuania</taxon>
    </lineage>
</organism>
<dbReference type="EMBL" id="CP081297">
    <property type="protein sequence ID" value="QZD87429.1"/>
    <property type="molecule type" value="Genomic_DNA"/>
</dbReference>
<dbReference type="InterPro" id="IPR041374">
    <property type="entry name" value="BaeRF_family12"/>
</dbReference>
<feature type="compositionally biased region" description="Basic and acidic residues" evidence="1">
    <location>
        <begin position="60"/>
        <end position="71"/>
    </location>
</feature>
<dbReference type="Proteomes" id="UP000824280">
    <property type="component" value="Chromosome"/>
</dbReference>
<proteinExistence type="predicted"/>
<keyword evidence="3" id="KW-1185">Reference proteome</keyword>
<reference evidence="2 3" key="1">
    <citation type="submission" date="2021-08" db="EMBL/GenBank/DDBJ databases">
        <title>Comparative Genomics Analysis of the Genus Qipengyuania Reveals Extensive Genetic Diversity and Metabolic Versatility, Including the Description of Fifteen Novel Species.</title>
        <authorList>
            <person name="Liu Y."/>
        </authorList>
    </citation>
    <scope>NUCLEOTIDE SEQUENCE [LARGE SCALE GENOMIC DNA]</scope>
    <source>
        <strain evidence="2 3">1XM2-8</strain>
    </source>
</reference>
<evidence type="ECO:0000313" key="3">
    <source>
        <dbReference type="Proteomes" id="UP000824280"/>
    </source>
</evidence>
<accession>A0ABX8ZEW4</accession>
<sequence>MKIANGTLIMAVDGSKMLILRNEGDVRKPVLKAVAHERVHNLQTAEQGSDRPGRSFSSSDGRRSGLGDTDWHTQAEGRFVIEAAQTLDTVQKDLAAEVILVAAPTVMGTMRKHLSERVKDHILAQIDRDVVNQPSDEIAKLVSAYEP</sequence>
<gene>
    <name evidence="2" type="ORF">K3166_01575</name>
</gene>
<feature type="region of interest" description="Disordered" evidence="1">
    <location>
        <begin position="41"/>
        <end position="71"/>
    </location>
</feature>
<evidence type="ECO:0000256" key="1">
    <source>
        <dbReference type="SAM" id="MobiDB-lite"/>
    </source>
</evidence>